<feature type="region of interest" description="Disordered" evidence="1">
    <location>
        <begin position="193"/>
        <end position="212"/>
    </location>
</feature>
<accession>A0A9W6G573</accession>
<evidence type="ECO:0000313" key="3">
    <source>
        <dbReference type="Proteomes" id="UP001144313"/>
    </source>
</evidence>
<evidence type="ECO:0000313" key="2">
    <source>
        <dbReference type="EMBL" id="GLI40554.1"/>
    </source>
</evidence>
<sequence length="212" mass="22618">MTRTRGIGRAGHDSETPAATRTRSAGLAATALALGMAATACTGPQVNEEFNDTEALAAMESFIAESIAELENFPGFQSRLVDLEECLHGVDRNESLNGHDTVHLSYVFPESSWEDPLVRETYPEALAEFWKAEGHEVEVDRDDTGALSRVSAVRDDGIGLYYRVLGQVVIDASLGGGPECVEADEDFTVPAPLGGVQPEHDSIPEGTQVDGG</sequence>
<dbReference type="EMBL" id="BSDT01000001">
    <property type="protein sequence ID" value="GLI40554.1"/>
    <property type="molecule type" value="Genomic_DNA"/>
</dbReference>
<protein>
    <recommendedName>
        <fullName evidence="4">Lipoprotein</fullName>
    </recommendedName>
</protein>
<dbReference type="AlphaFoldDB" id="A0A9W6G573"/>
<feature type="region of interest" description="Disordered" evidence="1">
    <location>
        <begin position="1"/>
        <end position="22"/>
    </location>
</feature>
<name>A0A9W6G573_9ACTN</name>
<dbReference type="Proteomes" id="UP001144313">
    <property type="component" value="Unassembled WGS sequence"/>
</dbReference>
<proteinExistence type="predicted"/>
<evidence type="ECO:0000256" key="1">
    <source>
        <dbReference type="SAM" id="MobiDB-lite"/>
    </source>
</evidence>
<gene>
    <name evidence="2" type="ORF">GALLR39Z86_04040</name>
</gene>
<evidence type="ECO:0008006" key="4">
    <source>
        <dbReference type="Google" id="ProtNLM"/>
    </source>
</evidence>
<reference evidence="2" key="1">
    <citation type="submission" date="2022-12" db="EMBL/GenBank/DDBJ databases">
        <title>Reference genome sequencing for broad-spectrum identification of bacterial and archaeal isolates by mass spectrometry.</title>
        <authorList>
            <person name="Sekiguchi Y."/>
            <person name="Tourlousse D.M."/>
        </authorList>
    </citation>
    <scope>NUCLEOTIDE SEQUENCE</scope>
    <source>
        <strain evidence="2">LLR39Z86</strain>
    </source>
</reference>
<keyword evidence="3" id="KW-1185">Reference proteome</keyword>
<organism evidence="2 3">
    <name type="scientific">Glycomyces algeriensis</name>
    <dbReference type="NCBI Taxonomy" id="256037"/>
    <lineage>
        <taxon>Bacteria</taxon>
        <taxon>Bacillati</taxon>
        <taxon>Actinomycetota</taxon>
        <taxon>Actinomycetes</taxon>
        <taxon>Glycomycetales</taxon>
        <taxon>Glycomycetaceae</taxon>
        <taxon>Glycomyces</taxon>
    </lineage>
</organism>
<comment type="caution">
    <text evidence="2">The sequence shown here is derived from an EMBL/GenBank/DDBJ whole genome shotgun (WGS) entry which is preliminary data.</text>
</comment>